<dbReference type="InterPro" id="IPR044140">
    <property type="entry name" value="ProRS_anticodon_short"/>
</dbReference>
<dbReference type="PRINTS" id="PR01046">
    <property type="entry name" value="TRNASYNTHPRO"/>
</dbReference>
<evidence type="ECO:0000256" key="3">
    <source>
        <dbReference type="ARBA" id="ARBA00022598"/>
    </source>
</evidence>
<dbReference type="PANTHER" id="PTHR42753:SF2">
    <property type="entry name" value="PROLINE--TRNA LIGASE"/>
    <property type="match status" value="1"/>
</dbReference>
<evidence type="ECO:0000313" key="11">
    <source>
        <dbReference type="EMBL" id="PKM91538.1"/>
    </source>
</evidence>
<evidence type="ECO:0000256" key="8">
    <source>
        <dbReference type="ARBA" id="ARBA00029731"/>
    </source>
</evidence>
<dbReference type="CDD" id="cd00861">
    <property type="entry name" value="ProRS_anticodon_short"/>
    <property type="match status" value="1"/>
</dbReference>
<dbReference type="Pfam" id="PF03129">
    <property type="entry name" value="HGTP_anticodon"/>
    <property type="match status" value="1"/>
</dbReference>
<keyword evidence="7 11" id="KW-0030">Aminoacyl-tRNA synthetase</keyword>
<dbReference type="Proteomes" id="UP000233517">
    <property type="component" value="Unassembled WGS sequence"/>
</dbReference>
<protein>
    <recommendedName>
        <fullName evidence="2">Proline--tRNA ligase</fullName>
        <ecNumber evidence="1">6.1.1.15</ecNumber>
    </recommendedName>
    <alternativeName>
        <fullName evidence="8">Prolyl-tRNA synthetase</fullName>
    </alternativeName>
</protein>
<dbReference type="EMBL" id="PHAI01000002">
    <property type="protein sequence ID" value="PKM91538.1"/>
    <property type="molecule type" value="Genomic_DNA"/>
</dbReference>
<evidence type="ECO:0000259" key="10">
    <source>
        <dbReference type="PROSITE" id="PS50862"/>
    </source>
</evidence>
<dbReference type="Gene3D" id="3.40.50.800">
    <property type="entry name" value="Anticodon-binding domain"/>
    <property type="match status" value="1"/>
</dbReference>
<gene>
    <name evidence="11" type="ORF">CVU82_03005</name>
</gene>
<dbReference type="AlphaFoldDB" id="A0A2N2EA32"/>
<feature type="domain" description="Aminoacyl-transfer RNA synthetases class-II family profile" evidence="10">
    <location>
        <begin position="41"/>
        <end position="323"/>
    </location>
</feature>
<comment type="catalytic activity">
    <reaction evidence="9">
        <text>tRNA(Pro) + L-proline + ATP = L-prolyl-tRNA(Pro) + AMP + diphosphate</text>
        <dbReference type="Rhea" id="RHEA:14305"/>
        <dbReference type="Rhea" id="RHEA-COMP:9700"/>
        <dbReference type="Rhea" id="RHEA-COMP:9702"/>
        <dbReference type="ChEBI" id="CHEBI:30616"/>
        <dbReference type="ChEBI" id="CHEBI:33019"/>
        <dbReference type="ChEBI" id="CHEBI:60039"/>
        <dbReference type="ChEBI" id="CHEBI:78442"/>
        <dbReference type="ChEBI" id="CHEBI:78532"/>
        <dbReference type="ChEBI" id="CHEBI:456215"/>
        <dbReference type="EC" id="6.1.1.15"/>
    </reaction>
</comment>
<sequence length="421" mass="47860">MFGFFDVFMKQSILFTKTSKTTPKDETSFNAQTLIRAGFIDKVGAGIYTFLPLGLRVLNKINNIIREEINAVGGQEVLMPALTPKSVWETTDRWANFDALFKLTGSDEKEYALGATHEEIVTPLAQRFCTSYKNLPFAVYQIQTKFRNEKRAKAGLIRGREFLMKDLYSFHVSQEDLDSYYEKVKEAYFKIYSRLGLGDITHITYASGGAFSKYSHEFQTVTNAGEDLIYVCKKCKVAINKEIIEEQTNCPECGSSDLEEKKAVEVGNIFKLGTKFSKPFNFNYSDKDGKTQDVIMGCYGIGPSRILGTIVEIYNDEKGMIWPKSVAPFSIHLVSFKQNEEAEKIYKELVSAGFEVLYDDREDSSLGEKLNDADLIGCPYRLIVSQKNINLNQIEIKKRSEKEPVMVDKNDLLNFLKSYVK</sequence>
<dbReference type="SUPFAM" id="SSF55681">
    <property type="entry name" value="Class II aaRS and biotin synthetases"/>
    <property type="match status" value="1"/>
</dbReference>
<dbReference type="SUPFAM" id="SSF52954">
    <property type="entry name" value="Class II aaRS ABD-related"/>
    <property type="match status" value="1"/>
</dbReference>
<dbReference type="EC" id="6.1.1.15" evidence="1"/>
<dbReference type="CDD" id="cd00779">
    <property type="entry name" value="ProRS_core_prok"/>
    <property type="match status" value="1"/>
</dbReference>
<organism evidence="11 12">
    <name type="scientific">Candidatus Falkowbacteria bacterium HGW-Falkowbacteria-1</name>
    <dbReference type="NCBI Taxonomy" id="2013768"/>
    <lineage>
        <taxon>Bacteria</taxon>
        <taxon>Candidatus Falkowiibacteriota</taxon>
    </lineage>
</organism>
<dbReference type="InterPro" id="IPR050062">
    <property type="entry name" value="Pro-tRNA_synthetase"/>
</dbReference>
<keyword evidence="3" id="KW-0436">Ligase</keyword>
<evidence type="ECO:0000256" key="9">
    <source>
        <dbReference type="ARBA" id="ARBA00047671"/>
    </source>
</evidence>
<dbReference type="PANTHER" id="PTHR42753">
    <property type="entry name" value="MITOCHONDRIAL RIBOSOME PROTEIN L39/PROLYL-TRNA LIGASE FAMILY MEMBER"/>
    <property type="match status" value="1"/>
</dbReference>
<keyword evidence="5" id="KW-0067">ATP-binding</keyword>
<dbReference type="InterPro" id="IPR004154">
    <property type="entry name" value="Anticodon-bd"/>
</dbReference>
<dbReference type="GO" id="GO:0006433">
    <property type="term" value="P:prolyl-tRNA aminoacylation"/>
    <property type="evidence" value="ECO:0007669"/>
    <property type="project" value="InterPro"/>
</dbReference>
<evidence type="ECO:0000256" key="7">
    <source>
        <dbReference type="ARBA" id="ARBA00023146"/>
    </source>
</evidence>
<dbReference type="InterPro" id="IPR002316">
    <property type="entry name" value="Pro-tRNA-ligase_IIa"/>
</dbReference>
<dbReference type="GO" id="GO:0005524">
    <property type="term" value="F:ATP binding"/>
    <property type="evidence" value="ECO:0007669"/>
    <property type="project" value="UniProtKB-KW"/>
</dbReference>
<proteinExistence type="predicted"/>
<evidence type="ECO:0000313" key="12">
    <source>
        <dbReference type="Proteomes" id="UP000233517"/>
    </source>
</evidence>
<comment type="caution">
    <text evidence="11">The sequence shown here is derived from an EMBL/GenBank/DDBJ whole genome shotgun (WGS) entry which is preliminary data.</text>
</comment>
<evidence type="ECO:0000256" key="6">
    <source>
        <dbReference type="ARBA" id="ARBA00022917"/>
    </source>
</evidence>
<evidence type="ECO:0000256" key="2">
    <source>
        <dbReference type="ARBA" id="ARBA00019110"/>
    </source>
</evidence>
<accession>A0A2N2EA32</accession>
<dbReference type="GO" id="GO:0004827">
    <property type="term" value="F:proline-tRNA ligase activity"/>
    <property type="evidence" value="ECO:0007669"/>
    <property type="project" value="UniProtKB-EC"/>
</dbReference>
<evidence type="ECO:0000256" key="5">
    <source>
        <dbReference type="ARBA" id="ARBA00022840"/>
    </source>
</evidence>
<evidence type="ECO:0000256" key="1">
    <source>
        <dbReference type="ARBA" id="ARBA00012831"/>
    </source>
</evidence>
<dbReference type="InterPro" id="IPR045864">
    <property type="entry name" value="aa-tRNA-synth_II/BPL/LPL"/>
</dbReference>
<keyword evidence="6" id="KW-0648">Protein biosynthesis</keyword>
<reference evidence="11 12" key="1">
    <citation type="journal article" date="2017" name="ISME J.">
        <title>Potential for microbial H2 and metal transformations associated with novel bacteria and archaea in deep terrestrial subsurface sediments.</title>
        <authorList>
            <person name="Hernsdorf A.W."/>
            <person name="Amano Y."/>
            <person name="Miyakawa K."/>
            <person name="Ise K."/>
            <person name="Suzuki Y."/>
            <person name="Anantharaman K."/>
            <person name="Probst A."/>
            <person name="Burstein D."/>
            <person name="Thomas B.C."/>
            <person name="Banfield J.F."/>
        </authorList>
    </citation>
    <scope>NUCLEOTIDE SEQUENCE [LARGE SCALE GENOMIC DNA]</scope>
    <source>
        <strain evidence="11">HGW-Falkowbacteria-1</strain>
    </source>
</reference>
<dbReference type="InterPro" id="IPR033730">
    <property type="entry name" value="ProRS_core_prok"/>
</dbReference>
<dbReference type="InterPro" id="IPR002314">
    <property type="entry name" value="aa-tRNA-synt_IIb"/>
</dbReference>
<dbReference type="InterPro" id="IPR006195">
    <property type="entry name" value="aa-tRNA-synth_II"/>
</dbReference>
<evidence type="ECO:0000256" key="4">
    <source>
        <dbReference type="ARBA" id="ARBA00022741"/>
    </source>
</evidence>
<dbReference type="Gene3D" id="3.30.930.10">
    <property type="entry name" value="Bira Bifunctional Protein, Domain 2"/>
    <property type="match status" value="1"/>
</dbReference>
<dbReference type="GO" id="GO:0005829">
    <property type="term" value="C:cytosol"/>
    <property type="evidence" value="ECO:0007669"/>
    <property type="project" value="TreeGrafter"/>
</dbReference>
<dbReference type="InterPro" id="IPR036621">
    <property type="entry name" value="Anticodon-bd_dom_sf"/>
</dbReference>
<dbReference type="Pfam" id="PF00587">
    <property type="entry name" value="tRNA-synt_2b"/>
    <property type="match status" value="1"/>
</dbReference>
<dbReference type="PROSITE" id="PS50862">
    <property type="entry name" value="AA_TRNA_LIGASE_II"/>
    <property type="match status" value="1"/>
</dbReference>
<name>A0A2N2EA32_9BACT</name>
<keyword evidence="4" id="KW-0547">Nucleotide-binding</keyword>